<feature type="transmembrane region" description="Helical" evidence="8">
    <location>
        <begin position="265"/>
        <end position="285"/>
    </location>
</feature>
<keyword evidence="11" id="KW-1185">Reference proteome</keyword>
<evidence type="ECO:0000256" key="4">
    <source>
        <dbReference type="ARBA" id="ARBA00022692"/>
    </source>
</evidence>
<dbReference type="GO" id="GO:0004713">
    <property type="term" value="F:protein tyrosine kinase activity"/>
    <property type="evidence" value="ECO:0007669"/>
    <property type="project" value="TreeGrafter"/>
</dbReference>
<feature type="domain" description="Polysaccharide chain length determinant N-terminal" evidence="9">
    <location>
        <begin position="16"/>
        <end position="95"/>
    </location>
</feature>
<evidence type="ECO:0000256" key="1">
    <source>
        <dbReference type="ARBA" id="ARBA00004651"/>
    </source>
</evidence>
<dbReference type="PANTHER" id="PTHR32309">
    <property type="entry name" value="TYROSINE-PROTEIN KINASE"/>
    <property type="match status" value="1"/>
</dbReference>
<dbReference type="RefSeq" id="WP_229346345.1">
    <property type="nucleotide sequence ID" value="NZ_JAJFAT010000014.1"/>
</dbReference>
<keyword evidence="5 8" id="KW-1133">Transmembrane helix</keyword>
<keyword evidence="6 8" id="KW-0472">Membrane</keyword>
<dbReference type="PANTHER" id="PTHR32309:SF13">
    <property type="entry name" value="FERRIC ENTEROBACTIN TRANSPORT PROTEIN FEPE"/>
    <property type="match status" value="1"/>
</dbReference>
<evidence type="ECO:0000256" key="7">
    <source>
        <dbReference type="SAM" id="Coils"/>
    </source>
</evidence>
<comment type="subcellular location">
    <subcellularLocation>
        <location evidence="1">Cell membrane</location>
        <topology evidence="1">Multi-pass membrane protein</topology>
    </subcellularLocation>
</comment>
<evidence type="ECO:0000256" key="2">
    <source>
        <dbReference type="ARBA" id="ARBA00006683"/>
    </source>
</evidence>
<evidence type="ECO:0000259" key="9">
    <source>
        <dbReference type="Pfam" id="PF02706"/>
    </source>
</evidence>
<dbReference type="AlphaFoldDB" id="A0AAW4X1E0"/>
<keyword evidence="3" id="KW-1003">Cell membrane</keyword>
<dbReference type="Proteomes" id="UP001199296">
    <property type="component" value="Unassembled WGS sequence"/>
</dbReference>
<sequence length="291" mass="33099">MENNNQGAPQYYDEYEIDLREYIMLLWNKKWFIAAFVIIAVVAAYVISANFIETTYDNSASAVVQLANTPGQYSETESVNQLLKSDEIVNTALNEVNTDLLTVNNLETEIISELKLTDQGMQGAVYGGIIQLRAQINSTNPNDAEELSLGLNAVLNEFKNRSDNYFTEVMRDKEEHLSELDNEINNLNQEIEKTNQILNNMGEVTAEQAFMVANVNDKLDTLSRTKREYINDYQNLRREVNDHRDFRVLNSPSASTNKIGPNIRLNMAIAAVLALMLAVFVIFFIEFMKED</sequence>
<keyword evidence="4 8" id="KW-0812">Transmembrane</keyword>
<dbReference type="InterPro" id="IPR050445">
    <property type="entry name" value="Bact_polysacc_biosynth/exp"/>
</dbReference>
<evidence type="ECO:0000256" key="5">
    <source>
        <dbReference type="ARBA" id="ARBA00022989"/>
    </source>
</evidence>
<gene>
    <name evidence="10" type="ORF">LJ207_09940</name>
</gene>
<dbReference type="Pfam" id="PF02706">
    <property type="entry name" value="Wzz"/>
    <property type="match status" value="1"/>
</dbReference>
<dbReference type="EMBL" id="JAJFAT010000014">
    <property type="protein sequence ID" value="MCC3145644.1"/>
    <property type="molecule type" value="Genomic_DNA"/>
</dbReference>
<name>A0AAW4X1E0_9FIRM</name>
<keyword evidence="7" id="KW-0175">Coiled coil</keyword>
<evidence type="ECO:0000313" key="10">
    <source>
        <dbReference type="EMBL" id="MCC3145644.1"/>
    </source>
</evidence>
<protein>
    <recommendedName>
        <fullName evidence="9">Polysaccharide chain length determinant N-terminal domain-containing protein</fullName>
    </recommendedName>
</protein>
<evidence type="ECO:0000256" key="6">
    <source>
        <dbReference type="ARBA" id="ARBA00023136"/>
    </source>
</evidence>
<feature type="coiled-coil region" evidence="7">
    <location>
        <begin position="170"/>
        <end position="239"/>
    </location>
</feature>
<evidence type="ECO:0000256" key="8">
    <source>
        <dbReference type="SAM" id="Phobius"/>
    </source>
</evidence>
<feature type="transmembrane region" description="Helical" evidence="8">
    <location>
        <begin position="31"/>
        <end position="52"/>
    </location>
</feature>
<proteinExistence type="inferred from homology"/>
<comment type="caution">
    <text evidence="10">The sequence shown here is derived from an EMBL/GenBank/DDBJ whole genome shotgun (WGS) entry which is preliminary data.</text>
</comment>
<reference evidence="10 11" key="1">
    <citation type="submission" date="2021-10" db="EMBL/GenBank/DDBJ databases">
        <authorList>
            <person name="Grouzdev D.S."/>
            <person name="Pantiukh K.S."/>
            <person name="Krutkina M.S."/>
        </authorList>
    </citation>
    <scope>NUCLEOTIDE SEQUENCE [LARGE SCALE GENOMIC DNA]</scope>
    <source>
        <strain evidence="10 11">Z-7514</strain>
    </source>
</reference>
<organism evidence="10 11">
    <name type="scientific">Halanaerobium polyolivorans</name>
    <dbReference type="NCBI Taxonomy" id="2886943"/>
    <lineage>
        <taxon>Bacteria</taxon>
        <taxon>Bacillati</taxon>
        <taxon>Bacillota</taxon>
        <taxon>Clostridia</taxon>
        <taxon>Halanaerobiales</taxon>
        <taxon>Halanaerobiaceae</taxon>
        <taxon>Halanaerobium</taxon>
    </lineage>
</organism>
<evidence type="ECO:0000256" key="3">
    <source>
        <dbReference type="ARBA" id="ARBA00022475"/>
    </source>
</evidence>
<dbReference type="GO" id="GO:0005886">
    <property type="term" value="C:plasma membrane"/>
    <property type="evidence" value="ECO:0007669"/>
    <property type="project" value="UniProtKB-SubCell"/>
</dbReference>
<accession>A0AAW4X1E0</accession>
<evidence type="ECO:0000313" key="11">
    <source>
        <dbReference type="Proteomes" id="UP001199296"/>
    </source>
</evidence>
<dbReference type="InterPro" id="IPR003856">
    <property type="entry name" value="LPS_length_determ_N"/>
</dbReference>
<comment type="similarity">
    <text evidence="2">Belongs to the CpsC/CapA family.</text>
</comment>